<comment type="caution">
    <text evidence="1">The sequence shown here is derived from an EMBL/GenBank/DDBJ whole genome shotgun (WGS) entry which is preliminary data.</text>
</comment>
<proteinExistence type="predicted"/>
<dbReference type="Proteomes" id="UP001152531">
    <property type="component" value="Unassembled WGS sequence"/>
</dbReference>
<reference evidence="1" key="1">
    <citation type="submission" date="2022-06" db="EMBL/GenBank/DDBJ databases">
        <authorList>
            <person name="Legras J.-L."/>
            <person name="Devillers H."/>
            <person name="Grondin C."/>
        </authorList>
    </citation>
    <scope>NUCLEOTIDE SEQUENCE</scope>
    <source>
        <strain evidence="1">CLIB 1444</strain>
    </source>
</reference>
<accession>A0ACA9YB27</accession>
<evidence type="ECO:0000313" key="1">
    <source>
        <dbReference type="EMBL" id="CAH6722031.1"/>
    </source>
</evidence>
<sequence length="501" mass="55733">MLRPLALAIGLALASSGSSVIKCDTSIPVESFIKHKGSRDIWISIDNKVYDVSEFLRSHPGGAEAILKYAGRDASKAFKKQHVASILGLLPKSAYKGVLEGSLEEELSEEEILLEEMKKKKPALSHIFNANDFESVAKQILPKDIYTYFATGADDEATLRECAMAYSRVFFRPRVLQQVEDVDLSTNMLGCSTAFPFYITSFAGQAQLHPEGEKVLAKVADKNNIMFIIPRLATKPIPEILEEIDPQTPVWWQMSANHADPKLERAFAEVAKYDQIKGIFISTDSAVGGNREKDFKVRQQVTNATSELSGYAAIDKTYPSITWDDIKRYKTLTDKKIILKGIQCTEDVLKASELGLDGVVLSNHGGRQLDYSQPPLEVLVETMPILRQQQYYDKEKFQVFVDGGIRRGTDIVKAIALGASGVGMGKAFAFPLATYGEEGAQRLVDLLKMELSRDLKLLGVSKISQLNESYVNTKGLYNRIGNYADSYFRNYEKLPAPVFIK</sequence>
<dbReference type="EMBL" id="CALSDN010000008">
    <property type="protein sequence ID" value="CAH6722031.1"/>
    <property type="molecule type" value="Genomic_DNA"/>
</dbReference>
<name>A0ACA9YB27_9ASCO</name>
<evidence type="ECO:0000313" key="2">
    <source>
        <dbReference type="Proteomes" id="UP001152531"/>
    </source>
</evidence>
<organism evidence="1 2">
    <name type="scientific">[Candida] jaroonii</name>
    <dbReference type="NCBI Taxonomy" id="467808"/>
    <lineage>
        <taxon>Eukaryota</taxon>
        <taxon>Fungi</taxon>
        <taxon>Dikarya</taxon>
        <taxon>Ascomycota</taxon>
        <taxon>Saccharomycotina</taxon>
        <taxon>Pichiomycetes</taxon>
        <taxon>Debaryomycetaceae</taxon>
        <taxon>Yamadazyma</taxon>
    </lineage>
</organism>
<gene>
    <name evidence="1" type="ORF">CLIB1444_08S00298</name>
</gene>
<protein>
    <submittedName>
        <fullName evidence="1">Cytochrome b2, mitochondrial</fullName>
    </submittedName>
</protein>
<keyword evidence="2" id="KW-1185">Reference proteome</keyword>